<proteinExistence type="predicted"/>
<reference evidence="1 2" key="1">
    <citation type="submission" date="2020-04" db="EMBL/GenBank/DDBJ databases">
        <authorList>
            <person name="De Canck E."/>
        </authorList>
    </citation>
    <scope>NUCLEOTIDE SEQUENCE [LARGE SCALE GENOMIC DNA]</scope>
    <source>
        <strain evidence="1 2">LMG 3458</strain>
    </source>
</reference>
<dbReference type="Proteomes" id="UP000494111">
    <property type="component" value="Unassembled WGS sequence"/>
</dbReference>
<gene>
    <name evidence="1" type="ORF">LMG3458_03696</name>
</gene>
<sequence>MGFLDSLLRRKPTQDQFAELFIAAVRQRGYTGDLAYKADEFRLLQGEGSYFNLHNAYHAYCNAPGGQRQGALQGFVSTLLSSGQAVPQSLAEARPLLRPVIRNLGAIEDVRMHHVRTDGNDADFHPALRPFGDDCVVLLALDHPESISTLTNGPEAAWGISFDQALAIAIDNLRDSADDFMEVAPGVYSGGWEDGYDTSRALLPDMLERVPVRGRPVFMMPTRDLLLVSGDNDDAGLMKMAELCQQVVPHGRPVSPHMYHYTDAGIERYQPPQDATRRQLNHLARLLAKGDYDAQKETLDRIHEEQGVDIFVANYNLFTQNDDATASFSVASWTRGVDTSLPQVDRLALVRPDADDEIGEVRVVDWEQALAVLAPLLEREEVYPVRYRTRGFPSDAQVMQLQALD</sequence>
<name>A0A6S7BK49_9BURK</name>
<dbReference type="EMBL" id="CADIJO010000012">
    <property type="protein sequence ID" value="CAB3717886.1"/>
    <property type="molecule type" value="Genomic_DNA"/>
</dbReference>
<organism evidence="1 2">
    <name type="scientific">Achromobacter deleyi</name>
    <dbReference type="NCBI Taxonomy" id="1353891"/>
    <lineage>
        <taxon>Bacteria</taxon>
        <taxon>Pseudomonadati</taxon>
        <taxon>Pseudomonadota</taxon>
        <taxon>Betaproteobacteria</taxon>
        <taxon>Burkholderiales</taxon>
        <taxon>Alcaligenaceae</taxon>
        <taxon>Achromobacter</taxon>
    </lineage>
</organism>
<accession>A0A6S7BK49</accession>
<protein>
    <recommendedName>
        <fullName evidence="3">DUF1444 family protein</fullName>
    </recommendedName>
</protein>
<dbReference type="RefSeq" id="WP_175192030.1">
    <property type="nucleotide sequence ID" value="NZ_CADIJO010000012.1"/>
</dbReference>
<dbReference type="AlphaFoldDB" id="A0A6S7BK49"/>
<evidence type="ECO:0008006" key="3">
    <source>
        <dbReference type="Google" id="ProtNLM"/>
    </source>
</evidence>
<evidence type="ECO:0000313" key="2">
    <source>
        <dbReference type="Proteomes" id="UP000494111"/>
    </source>
</evidence>
<evidence type="ECO:0000313" key="1">
    <source>
        <dbReference type="EMBL" id="CAB3717886.1"/>
    </source>
</evidence>